<dbReference type="EMBL" id="PDCK01000043">
    <property type="protein sequence ID" value="PRQ35753.1"/>
    <property type="molecule type" value="Genomic_DNA"/>
</dbReference>
<gene>
    <name evidence="2" type="ORF">RchiOBHm_Chr5g0083381</name>
</gene>
<name>A0A2P6QNM0_ROSCH</name>
<keyword evidence="1" id="KW-0472">Membrane</keyword>
<reference evidence="2 3" key="1">
    <citation type="journal article" date="2018" name="Nat. Genet.">
        <title>The Rosa genome provides new insights in the design of modern roses.</title>
        <authorList>
            <person name="Bendahmane M."/>
        </authorList>
    </citation>
    <scope>NUCLEOTIDE SEQUENCE [LARGE SCALE GENOMIC DNA]</scope>
    <source>
        <strain evidence="3">cv. Old Blush</strain>
    </source>
</reference>
<organism evidence="2 3">
    <name type="scientific">Rosa chinensis</name>
    <name type="common">China rose</name>
    <dbReference type="NCBI Taxonomy" id="74649"/>
    <lineage>
        <taxon>Eukaryota</taxon>
        <taxon>Viridiplantae</taxon>
        <taxon>Streptophyta</taxon>
        <taxon>Embryophyta</taxon>
        <taxon>Tracheophyta</taxon>
        <taxon>Spermatophyta</taxon>
        <taxon>Magnoliopsida</taxon>
        <taxon>eudicotyledons</taxon>
        <taxon>Gunneridae</taxon>
        <taxon>Pentapetalae</taxon>
        <taxon>rosids</taxon>
        <taxon>fabids</taxon>
        <taxon>Rosales</taxon>
        <taxon>Rosaceae</taxon>
        <taxon>Rosoideae</taxon>
        <taxon>Rosoideae incertae sedis</taxon>
        <taxon>Rosa</taxon>
    </lineage>
</organism>
<dbReference type="AlphaFoldDB" id="A0A2P6QNM0"/>
<dbReference type="Gramene" id="PRQ35753">
    <property type="protein sequence ID" value="PRQ35753"/>
    <property type="gene ID" value="RchiOBHm_Chr5g0083381"/>
</dbReference>
<keyword evidence="1" id="KW-1133">Transmembrane helix</keyword>
<sequence>MLVPPWLTESTKWRENEEVAGCFNPEGDFSYGVYTPVVNLTTRDSMTKYLYSLFWGFQVPYIISLIVYNRNMFSCLYS</sequence>
<evidence type="ECO:0000313" key="2">
    <source>
        <dbReference type="EMBL" id="PRQ35753.1"/>
    </source>
</evidence>
<protein>
    <submittedName>
        <fullName evidence="2">Uncharacterized protein</fullName>
    </submittedName>
</protein>
<dbReference type="Proteomes" id="UP000238479">
    <property type="component" value="Chromosome 5"/>
</dbReference>
<proteinExistence type="predicted"/>
<evidence type="ECO:0000313" key="3">
    <source>
        <dbReference type="Proteomes" id="UP000238479"/>
    </source>
</evidence>
<accession>A0A2P6QNM0</accession>
<feature type="transmembrane region" description="Helical" evidence="1">
    <location>
        <begin position="49"/>
        <end position="68"/>
    </location>
</feature>
<evidence type="ECO:0000256" key="1">
    <source>
        <dbReference type="SAM" id="Phobius"/>
    </source>
</evidence>
<comment type="caution">
    <text evidence="2">The sequence shown here is derived from an EMBL/GenBank/DDBJ whole genome shotgun (WGS) entry which is preliminary data.</text>
</comment>
<keyword evidence="3" id="KW-1185">Reference proteome</keyword>
<keyword evidence="1" id="KW-0812">Transmembrane</keyword>